<accession>A0A2M6UNM2</accession>
<proteinExistence type="predicted"/>
<dbReference type="EMBL" id="LFJC01000003">
    <property type="protein sequence ID" value="PIT06115.1"/>
    <property type="molecule type" value="Genomic_DNA"/>
</dbReference>
<evidence type="ECO:0000259" key="1">
    <source>
        <dbReference type="Pfam" id="PF06568"/>
    </source>
</evidence>
<dbReference type="Pfam" id="PF06568">
    <property type="entry name" value="YjiS-like"/>
    <property type="match status" value="1"/>
</dbReference>
<dbReference type="InterPro" id="IPR009506">
    <property type="entry name" value="YjiS-like"/>
</dbReference>
<comment type="caution">
    <text evidence="2">The sequence shown here is derived from an EMBL/GenBank/DDBJ whole genome shotgun (WGS) entry which is preliminary data.</text>
</comment>
<feature type="domain" description="YjiS-like" evidence="1">
    <location>
        <begin position="82"/>
        <end position="103"/>
    </location>
</feature>
<evidence type="ECO:0000313" key="3">
    <source>
        <dbReference type="Proteomes" id="UP000228930"/>
    </source>
</evidence>
<protein>
    <recommendedName>
        <fullName evidence="1">YjiS-like domain-containing protein</fullName>
    </recommendedName>
</protein>
<name>A0A2M6UNM2_9BRAD</name>
<reference evidence="2 3" key="1">
    <citation type="submission" date="2015-06" db="EMBL/GenBank/DDBJ databases">
        <title>Comparative genome analysis of nirS-carrying Bradyrhizobium sp. strains.</title>
        <authorList>
            <person name="Ishii S."/>
            <person name="Jang J."/>
            <person name="Nishizawa T."/>
            <person name="Senoo K."/>
        </authorList>
    </citation>
    <scope>NUCLEOTIDE SEQUENCE [LARGE SCALE GENOMIC DNA]</scope>
    <source>
        <strain evidence="2 3">TSA1</strain>
    </source>
</reference>
<sequence>MPPQLTDISPGIEGEVARRGPSLSIVQAKDAIDQALAARLKASAKALDNDAGRPTAASTAGLLGLLKRAWLAFLKRRQNAQPTLHDLSDRELTDIGLTRGEIDAIAPERAIGRLRDRMAGLYSRGAI</sequence>
<dbReference type="AlphaFoldDB" id="A0A2M6UNM2"/>
<organism evidence="2 3">
    <name type="scientific">Bradyrhizobium nitroreducens</name>
    <dbReference type="NCBI Taxonomy" id="709803"/>
    <lineage>
        <taxon>Bacteria</taxon>
        <taxon>Pseudomonadati</taxon>
        <taxon>Pseudomonadota</taxon>
        <taxon>Alphaproteobacteria</taxon>
        <taxon>Hyphomicrobiales</taxon>
        <taxon>Nitrobacteraceae</taxon>
        <taxon>Bradyrhizobium</taxon>
    </lineage>
</organism>
<dbReference type="Proteomes" id="UP000228930">
    <property type="component" value="Unassembled WGS sequence"/>
</dbReference>
<evidence type="ECO:0000313" key="2">
    <source>
        <dbReference type="EMBL" id="PIT06115.1"/>
    </source>
</evidence>
<keyword evidence="3" id="KW-1185">Reference proteome</keyword>
<gene>
    <name evidence="2" type="ORF">TSA1_16285</name>
</gene>